<dbReference type="CDD" id="cd00156">
    <property type="entry name" value="REC"/>
    <property type="match status" value="1"/>
</dbReference>
<gene>
    <name evidence="2" type="ORF">METZ01_LOCUS321889</name>
</gene>
<dbReference type="Gene3D" id="3.40.50.2300">
    <property type="match status" value="1"/>
</dbReference>
<sequence>DLTELLGLEEEEEEENIDAHIEAAEIVELPELEEVDLEHFEDDELNDETVATEDSILEEDFLHKFTEDDLSPLSFARTQVVIFAVEKVQAELLQRYLSERAGMEVDCVSKRQNLWRLLKLDPMDLVIFETGSVENSDALEVMQQTKDQFPEVHFICISGPVSLERRLQFLNAGALDYLTRPVHLSTVAQSVLVQLSRTDTYENEEEFVDLDSVADDIPVEETLVDSADTYHDEDLSGTEGLQEDDLILGDEIDLVDEDF</sequence>
<evidence type="ECO:0000313" key="2">
    <source>
        <dbReference type="EMBL" id="SVC69035.1"/>
    </source>
</evidence>
<proteinExistence type="predicted"/>
<dbReference type="EMBL" id="UINC01105243">
    <property type="protein sequence ID" value="SVC69035.1"/>
    <property type="molecule type" value="Genomic_DNA"/>
</dbReference>
<organism evidence="2">
    <name type="scientific">marine metagenome</name>
    <dbReference type="NCBI Taxonomy" id="408172"/>
    <lineage>
        <taxon>unclassified sequences</taxon>
        <taxon>metagenomes</taxon>
        <taxon>ecological metagenomes</taxon>
    </lineage>
</organism>
<reference evidence="2" key="1">
    <citation type="submission" date="2018-05" db="EMBL/GenBank/DDBJ databases">
        <authorList>
            <person name="Lanie J.A."/>
            <person name="Ng W.-L."/>
            <person name="Kazmierczak K.M."/>
            <person name="Andrzejewski T.M."/>
            <person name="Davidsen T.M."/>
            <person name="Wayne K.J."/>
            <person name="Tettelin H."/>
            <person name="Glass J.I."/>
            <person name="Rusch D."/>
            <person name="Podicherti R."/>
            <person name="Tsui H.-C.T."/>
            <person name="Winkler M.E."/>
        </authorList>
    </citation>
    <scope>NUCLEOTIDE SEQUENCE</scope>
</reference>
<name>A0A382P8U5_9ZZZZ</name>
<dbReference type="InterPro" id="IPR001789">
    <property type="entry name" value="Sig_transdc_resp-reg_receiver"/>
</dbReference>
<dbReference type="PROSITE" id="PS50110">
    <property type="entry name" value="RESPONSE_REGULATORY"/>
    <property type="match status" value="1"/>
</dbReference>
<dbReference type="Pfam" id="PF00072">
    <property type="entry name" value="Response_reg"/>
    <property type="match status" value="1"/>
</dbReference>
<evidence type="ECO:0000259" key="1">
    <source>
        <dbReference type="PROSITE" id="PS50110"/>
    </source>
</evidence>
<dbReference type="InterPro" id="IPR011006">
    <property type="entry name" value="CheY-like_superfamily"/>
</dbReference>
<dbReference type="AlphaFoldDB" id="A0A382P8U5"/>
<dbReference type="GO" id="GO:0000160">
    <property type="term" value="P:phosphorelay signal transduction system"/>
    <property type="evidence" value="ECO:0007669"/>
    <property type="project" value="InterPro"/>
</dbReference>
<feature type="domain" description="Response regulatory" evidence="1">
    <location>
        <begin position="79"/>
        <end position="195"/>
    </location>
</feature>
<protein>
    <recommendedName>
        <fullName evidence="1">Response regulatory domain-containing protein</fullName>
    </recommendedName>
</protein>
<accession>A0A382P8U5</accession>
<feature type="non-terminal residue" evidence="2">
    <location>
        <position position="1"/>
    </location>
</feature>
<dbReference type="SUPFAM" id="SSF52172">
    <property type="entry name" value="CheY-like"/>
    <property type="match status" value="1"/>
</dbReference>